<dbReference type="PANTHER" id="PTHR12599">
    <property type="entry name" value="PTERIN-4-ALPHA-CARBINOLAMINE DEHYDRATASE"/>
    <property type="match status" value="1"/>
</dbReference>
<dbReference type="InterPro" id="IPR001533">
    <property type="entry name" value="Pterin_deHydtase"/>
</dbReference>
<comment type="catalytic activity">
    <reaction evidence="1 4">
        <text>(4aS,6R)-4a-hydroxy-L-erythro-5,6,7,8-tetrahydrobiopterin = (6R)-L-erythro-6,7-dihydrobiopterin + H2O</text>
        <dbReference type="Rhea" id="RHEA:11920"/>
        <dbReference type="ChEBI" id="CHEBI:15377"/>
        <dbReference type="ChEBI" id="CHEBI:15642"/>
        <dbReference type="ChEBI" id="CHEBI:43120"/>
        <dbReference type="EC" id="4.2.1.96"/>
    </reaction>
</comment>
<evidence type="ECO:0000256" key="1">
    <source>
        <dbReference type="ARBA" id="ARBA00001554"/>
    </source>
</evidence>
<dbReference type="EC" id="4.2.1.96" evidence="4"/>
<dbReference type="NCBIfam" id="NF002017">
    <property type="entry name" value="PRK00823.1-2"/>
    <property type="match status" value="1"/>
</dbReference>
<organism evidence="5 6">
    <name type="scientific">Leptonema illini</name>
    <dbReference type="NCBI Taxonomy" id="183"/>
    <lineage>
        <taxon>Bacteria</taxon>
        <taxon>Pseudomonadati</taxon>
        <taxon>Spirochaetota</taxon>
        <taxon>Spirochaetia</taxon>
        <taxon>Leptospirales</taxon>
        <taxon>Leptospiraceae</taxon>
        <taxon>Leptonema</taxon>
    </lineage>
</organism>
<dbReference type="GO" id="GO:0008124">
    <property type="term" value="F:4-alpha-hydroxytetrahydrobiopterin dehydratase activity"/>
    <property type="evidence" value="ECO:0007669"/>
    <property type="project" value="UniProtKB-UniRule"/>
</dbReference>
<comment type="similarity">
    <text evidence="2 4">Belongs to the pterin-4-alpha-carbinolamine dehydratase family.</text>
</comment>
<evidence type="ECO:0000256" key="4">
    <source>
        <dbReference type="HAMAP-Rule" id="MF_00434"/>
    </source>
</evidence>
<dbReference type="Proteomes" id="UP000460298">
    <property type="component" value="Unassembled WGS sequence"/>
</dbReference>
<evidence type="ECO:0000256" key="2">
    <source>
        <dbReference type="ARBA" id="ARBA00006472"/>
    </source>
</evidence>
<dbReference type="Gene3D" id="3.30.1360.20">
    <property type="entry name" value="Transcriptional coactivator/pterin dehydratase"/>
    <property type="match status" value="1"/>
</dbReference>
<dbReference type="NCBIfam" id="NF002018">
    <property type="entry name" value="PRK00823.1-3"/>
    <property type="match status" value="1"/>
</dbReference>
<dbReference type="Pfam" id="PF01329">
    <property type="entry name" value="Pterin_4a"/>
    <property type="match status" value="1"/>
</dbReference>
<evidence type="ECO:0000256" key="3">
    <source>
        <dbReference type="ARBA" id="ARBA00023239"/>
    </source>
</evidence>
<accession>A0A833H4K8</accession>
<dbReference type="PANTHER" id="PTHR12599:SF0">
    <property type="entry name" value="PTERIN-4-ALPHA-CARBINOLAMINE DEHYDRATASE"/>
    <property type="match status" value="1"/>
</dbReference>
<reference evidence="5 6" key="1">
    <citation type="submission" date="2019-10" db="EMBL/GenBank/DDBJ databases">
        <title>Extracellular Electron Transfer in a Candidatus Methanoperedens spp. Enrichment Culture.</title>
        <authorList>
            <person name="Berger S."/>
            <person name="Rangel Shaw D."/>
            <person name="Berben T."/>
            <person name="In 'T Zandt M."/>
            <person name="Frank J."/>
            <person name="Reimann J."/>
            <person name="Jetten M.S.M."/>
            <person name="Welte C.U."/>
        </authorList>
    </citation>
    <scope>NUCLEOTIDE SEQUENCE [LARGE SCALE GENOMIC DNA]</scope>
    <source>
        <strain evidence="5">SB12</strain>
    </source>
</reference>
<protein>
    <recommendedName>
        <fullName evidence="4">Putative pterin-4-alpha-carbinolamine dehydratase</fullName>
        <shortName evidence="4">PHS</shortName>
        <ecNumber evidence="4">4.2.1.96</ecNumber>
    </recommendedName>
    <alternativeName>
        <fullName evidence="4">4-alpha-hydroxy-tetrahydropterin dehydratase</fullName>
    </alternativeName>
    <alternativeName>
        <fullName evidence="4">Pterin carbinolamine dehydratase</fullName>
        <shortName evidence="4">PCD</shortName>
    </alternativeName>
</protein>
<comment type="caution">
    <text evidence="5">The sequence shown here is derived from an EMBL/GenBank/DDBJ whole genome shotgun (WGS) entry which is preliminary data.</text>
</comment>
<dbReference type="InterPro" id="IPR036428">
    <property type="entry name" value="PCD_sf"/>
</dbReference>
<dbReference type="EMBL" id="WBUI01000002">
    <property type="protein sequence ID" value="KAB2934604.1"/>
    <property type="molecule type" value="Genomic_DNA"/>
</dbReference>
<keyword evidence="3 4" id="KW-0456">Lyase</keyword>
<dbReference type="GO" id="GO:0006729">
    <property type="term" value="P:tetrahydrobiopterin biosynthetic process"/>
    <property type="evidence" value="ECO:0007669"/>
    <property type="project" value="InterPro"/>
</dbReference>
<proteinExistence type="inferred from homology"/>
<evidence type="ECO:0000313" key="5">
    <source>
        <dbReference type="EMBL" id="KAB2934604.1"/>
    </source>
</evidence>
<sequence length="99" mass="11387">MKALTDSEIRAALTDLHGWRYEGGRLRAEFRFSDFAQAFGFMAHCAIHAEHLDHHPDWRNVYNRVEVELYTHDADSVTSRDLHLARLMSEAAALPLVHT</sequence>
<gene>
    <name evidence="5" type="ORF">F9K24_02175</name>
</gene>
<dbReference type="HAMAP" id="MF_00434">
    <property type="entry name" value="Pterin_4_alpha"/>
    <property type="match status" value="1"/>
</dbReference>
<name>A0A833H4K8_9LEPT</name>
<dbReference type="SUPFAM" id="SSF55248">
    <property type="entry name" value="PCD-like"/>
    <property type="match status" value="1"/>
</dbReference>
<dbReference type="AlphaFoldDB" id="A0A833H4K8"/>
<evidence type="ECO:0000313" key="6">
    <source>
        <dbReference type="Proteomes" id="UP000460298"/>
    </source>
</evidence>